<organism evidence="3 4">
    <name type="scientific">Roseicyclus elongatus DSM 19469</name>
    <dbReference type="NCBI Taxonomy" id="1294273"/>
    <lineage>
        <taxon>Bacteria</taxon>
        <taxon>Pseudomonadati</taxon>
        <taxon>Pseudomonadota</taxon>
        <taxon>Alphaproteobacteria</taxon>
        <taxon>Rhodobacterales</taxon>
        <taxon>Roseobacteraceae</taxon>
        <taxon>Roseicyclus</taxon>
    </lineage>
</organism>
<evidence type="ECO:0000256" key="1">
    <source>
        <dbReference type="SAM" id="SignalP"/>
    </source>
</evidence>
<feature type="domain" description="EF-hand" evidence="2">
    <location>
        <begin position="119"/>
        <end position="146"/>
    </location>
</feature>
<dbReference type="OrthoDB" id="7631435at2"/>
<evidence type="ECO:0000313" key="3">
    <source>
        <dbReference type="EMBL" id="AHM05462.1"/>
    </source>
</evidence>
<dbReference type="HOGENOM" id="CLU_091273_3_1_5"/>
<dbReference type="Pfam" id="PF13202">
    <property type="entry name" value="EF-hand_5"/>
    <property type="match status" value="3"/>
</dbReference>
<accession>W8S5H8</accession>
<keyword evidence="4" id="KW-1185">Reference proteome</keyword>
<name>W8S5H8_9RHOB</name>
<protein>
    <submittedName>
        <fullName evidence="3">EF hand domain protein</fullName>
    </submittedName>
</protein>
<feature type="domain" description="EF-hand" evidence="2">
    <location>
        <begin position="46"/>
        <end position="81"/>
    </location>
</feature>
<reference evidence="3 4" key="1">
    <citation type="submission" date="2013-03" db="EMBL/GenBank/DDBJ databases">
        <authorList>
            <person name="Fiebig A."/>
            <person name="Goeker M."/>
            <person name="Klenk H.-P.P."/>
        </authorList>
    </citation>
    <scope>NUCLEOTIDE SEQUENCE [LARGE SCALE GENOMIC DNA]</scope>
    <source>
        <strain evidence="4">DSM 19469</strain>
    </source>
</reference>
<evidence type="ECO:0000313" key="4">
    <source>
        <dbReference type="Proteomes" id="UP000019593"/>
    </source>
</evidence>
<dbReference type="Gene3D" id="1.10.238.10">
    <property type="entry name" value="EF-hand"/>
    <property type="match status" value="2"/>
</dbReference>
<dbReference type="InterPro" id="IPR018247">
    <property type="entry name" value="EF_Hand_1_Ca_BS"/>
</dbReference>
<dbReference type="STRING" id="1294273.roselon_03199"/>
<dbReference type="Proteomes" id="UP000019593">
    <property type="component" value="Chromosome"/>
</dbReference>
<dbReference type="RefSeq" id="WP_025313116.1">
    <property type="nucleotide sequence ID" value="NZ_CP004372.1"/>
</dbReference>
<feature type="chain" id="PRO_5004914169" evidence="1">
    <location>
        <begin position="21"/>
        <end position="146"/>
    </location>
</feature>
<dbReference type="AlphaFoldDB" id="W8S5H8"/>
<dbReference type="GO" id="GO:0005509">
    <property type="term" value="F:calcium ion binding"/>
    <property type="evidence" value="ECO:0007669"/>
    <property type="project" value="InterPro"/>
</dbReference>
<dbReference type="SUPFAM" id="SSF47473">
    <property type="entry name" value="EF-hand"/>
    <property type="match status" value="1"/>
</dbReference>
<dbReference type="CDD" id="cd00051">
    <property type="entry name" value="EFh"/>
    <property type="match status" value="1"/>
</dbReference>
<dbReference type="InterPro" id="IPR011992">
    <property type="entry name" value="EF-hand-dom_pair"/>
</dbReference>
<dbReference type="PROSITE" id="PS00018">
    <property type="entry name" value="EF_HAND_1"/>
    <property type="match status" value="2"/>
</dbReference>
<proteinExistence type="predicted"/>
<dbReference type="eggNOG" id="ENOG50336WF">
    <property type="taxonomic scope" value="Bacteria"/>
</dbReference>
<evidence type="ECO:0000259" key="2">
    <source>
        <dbReference type="PROSITE" id="PS50222"/>
    </source>
</evidence>
<dbReference type="InterPro" id="IPR002048">
    <property type="entry name" value="EF_hand_dom"/>
</dbReference>
<dbReference type="EMBL" id="CP004372">
    <property type="protein sequence ID" value="AHM05462.1"/>
    <property type="molecule type" value="Genomic_DNA"/>
</dbReference>
<keyword evidence="1" id="KW-0732">Signal</keyword>
<dbReference type="PROSITE" id="PS50222">
    <property type="entry name" value="EF_HAND_2"/>
    <property type="match status" value="2"/>
</dbReference>
<dbReference type="KEGG" id="red:roselon_03199"/>
<feature type="signal peptide" evidence="1">
    <location>
        <begin position="1"/>
        <end position="20"/>
    </location>
</feature>
<sequence>MTPLKPTLLILAMGAGVAFANSHAMPGAQFLSVWDLDADGTATLAELQEMRGIVFAMFDSDADGTLNTEEYRAFDETRAADLANFEGPDPARERMQMVADGLGRAANDADGNGRVTRDEFIAGTHAWLEQIDRDGNGVVTSADFMR</sequence>
<gene>
    <name evidence="3" type="ORF">roselon_03199</name>
</gene>